<dbReference type="Proteomes" id="UP001240697">
    <property type="component" value="Chromosome"/>
</dbReference>
<name>A0ABY8SVV9_9BURK</name>
<keyword evidence="1" id="KW-0732">Signal</keyword>
<sequence length="155" mass="17285">MKHLSTALSTTLILLSLHGTAHAGPDACTQTERQVWYCEANGKFYTLCASQDLGANKGYLQYRAYKGATQEFAYPSAPRHPFGLFKLDLLPRGAALRFKNGAYDYEIHEPLAGSTEILVSKNRKTLARLSCSDYMDSLTLTSTQDFFSRIGIYDK</sequence>
<keyword evidence="3" id="KW-1185">Reference proteome</keyword>
<dbReference type="EMBL" id="CP125947">
    <property type="protein sequence ID" value="WHS66900.1"/>
    <property type="molecule type" value="Genomic_DNA"/>
</dbReference>
<feature type="signal peptide" evidence="1">
    <location>
        <begin position="1"/>
        <end position="23"/>
    </location>
</feature>
<evidence type="ECO:0000313" key="2">
    <source>
        <dbReference type="EMBL" id="WHS66900.1"/>
    </source>
</evidence>
<dbReference type="RefSeq" id="WP_283487974.1">
    <property type="nucleotide sequence ID" value="NZ_CP125947.1"/>
</dbReference>
<evidence type="ECO:0000313" key="3">
    <source>
        <dbReference type="Proteomes" id="UP001240697"/>
    </source>
</evidence>
<feature type="chain" id="PRO_5046841467" evidence="1">
    <location>
        <begin position="24"/>
        <end position="155"/>
    </location>
</feature>
<gene>
    <name evidence="2" type="ORF">QMY55_07165</name>
</gene>
<reference evidence="2 3" key="1">
    <citation type="submission" date="2023-05" db="EMBL/GenBank/DDBJ databases">
        <authorList>
            <person name="Yin Y."/>
            <person name="Lu Z."/>
        </authorList>
    </citation>
    <scope>NUCLEOTIDE SEQUENCE [LARGE SCALE GENOMIC DNA]</scope>
    <source>
        <strain evidence="2 3">ZM22</strain>
    </source>
</reference>
<organism evidence="2 3">
    <name type="scientific">Comamonas resistens</name>
    <dbReference type="NCBI Taxonomy" id="3046670"/>
    <lineage>
        <taxon>Bacteria</taxon>
        <taxon>Pseudomonadati</taxon>
        <taxon>Pseudomonadota</taxon>
        <taxon>Betaproteobacteria</taxon>
        <taxon>Burkholderiales</taxon>
        <taxon>Comamonadaceae</taxon>
        <taxon>Comamonas</taxon>
    </lineage>
</organism>
<protein>
    <submittedName>
        <fullName evidence="2">Uncharacterized protein</fullName>
    </submittedName>
</protein>
<accession>A0ABY8SVV9</accession>
<evidence type="ECO:0000256" key="1">
    <source>
        <dbReference type="SAM" id="SignalP"/>
    </source>
</evidence>
<proteinExistence type="predicted"/>